<evidence type="ECO:0000256" key="1">
    <source>
        <dbReference type="SAM" id="MobiDB-lite"/>
    </source>
</evidence>
<organism evidence="2 3">
    <name type="scientific">Mycena metata</name>
    <dbReference type="NCBI Taxonomy" id="1033252"/>
    <lineage>
        <taxon>Eukaryota</taxon>
        <taxon>Fungi</taxon>
        <taxon>Dikarya</taxon>
        <taxon>Basidiomycota</taxon>
        <taxon>Agaricomycotina</taxon>
        <taxon>Agaricomycetes</taxon>
        <taxon>Agaricomycetidae</taxon>
        <taxon>Agaricales</taxon>
        <taxon>Marasmiineae</taxon>
        <taxon>Mycenaceae</taxon>
        <taxon>Mycena</taxon>
    </lineage>
</organism>
<feature type="region of interest" description="Disordered" evidence="1">
    <location>
        <begin position="1"/>
        <end position="44"/>
    </location>
</feature>
<dbReference type="Proteomes" id="UP001215598">
    <property type="component" value="Unassembled WGS sequence"/>
</dbReference>
<feature type="compositionally biased region" description="Polar residues" evidence="1">
    <location>
        <begin position="1"/>
        <end position="12"/>
    </location>
</feature>
<accession>A0AAD7MVX6</accession>
<comment type="caution">
    <text evidence="2">The sequence shown here is derived from an EMBL/GenBank/DDBJ whole genome shotgun (WGS) entry which is preliminary data.</text>
</comment>
<name>A0AAD7MVX6_9AGAR</name>
<feature type="region of interest" description="Disordered" evidence="1">
    <location>
        <begin position="71"/>
        <end position="91"/>
    </location>
</feature>
<feature type="compositionally biased region" description="Basic and acidic residues" evidence="1">
    <location>
        <begin position="77"/>
        <end position="89"/>
    </location>
</feature>
<sequence>MGMGSRASSGGDSKTDREYADETAAGVQRREGSRLGGGGPRAAVNRKRLVHADSNTIPVRQFRTDGQLFVCESGGETGDHEGGEKEGIKSRKKSQKIMFSAAQGGHEANPTGRIETTRVPVNQIPIGVRWDL</sequence>
<keyword evidence="3" id="KW-1185">Reference proteome</keyword>
<dbReference type="EMBL" id="JARKIB010000129">
    <property type="protein sequence ID" value="KAJ7734996.1"/>
    <property type="molecule type" value="Genomic_DNA"/>
</dbReference>
<proteinExistence type="predicted"/>
<evidence type="ECO:0000313" key="3">
    <source>
        <dbReference type="Proteomes" id="UP001215598"/>
    </source>
</evidence>
<gene>
    <name evidence="2" type="ORF">B0H16DRAFT_1467297</name>
</gene>
<protein>
    <submittedName>
        <fullName evidence="2">Uncharacterized protein</fullName>
    </submittedName>
</protein>
<evidence type="ECO:0000313" key="2">
    <source>
        <dbReference type="EMBL" id="KAJ7734996.1"/>
    </source>
</evidence>
<reference evidence="2" key="1">
    <citation type="submission" date="2023-03" db="EMBL/GenBank/DDBJ databases">
        <title>Massive genome expansion in bonnet fungi (Mycena s.s.) driven by repeated elements and novel gene families across ecological guilds.</title>
        <authorList>
            <consortium name="Lawrence Berkeley National Laboratory"/>
            <person name="Harder C.B."/>
            <person name="Miyauchi S."/>
            <person name="Viragh M."/>
            <person name="Kuo A."/>
            <person name="Thoen E."/>
            <person name="Andreopoulos B."/>
            <person name="Lu D."/>
            <person name="Skrede I."/>
            <person name="Drula E."/>
            <person name="Henrissat B."/>
            <person name="Morin E."/>
            <person name="Kohler A."/>
            <person name="Barry K."/>
            <person name="LaButti K."/>
            <person name="Morin E."/>
            <person name="Salamov A."/>
            <person name="Lipzen A."/>
            <person name="Mereny Z."/>
            <person name="Hegedus B."/>
            <person name="Baldrian P."/>
            <person name="Stursova M."/>
            <person name="Weitz H."/>
            <person name="Taylor A."/>
            <person name="Grigoriev I.V."/>
            <person name="Nagy L.G."/>
            <person name="Martin F."/>
            <person name="Kauserud H."/>
        </authorList>
    </citation>
    <scope>NUCLEOTIDE SEQUENCE</scope>
    <source>
        <strain evidence="2">CBHHK182m</strain>
    </source>
</reference>
<dbReference type="AlphaFoldDB" id="A0AAD7MVX6"/>